<proteinExistence type="predicted"/>
<evidence type="ECO:0000313" key="4">
    <source>
        <dbReference type="Proteomes" id="UP001549307"/>
    </source>
</evidence>
<dbReference type="GO" id="GO:0008168">
    <property type="term" value="F:methyltransferase activity"/>
    <property type="evidence" value="ECO:0007669"/>
    <property type="project" value="UniProtKB-KW"/>
</dbReference>
<gene>
    <name evidence="3" type="ORF">ABIE37_004230</name>
</gene>
<dbReference type="RefSeq" id="WP_354232753.1">
    <property type="nucleotide sequence ID" value="NZ_JBEPSN010000014.1"/>
</dbReference>
<dbReference type="Gene3D" id="3.40.50.150">
    <property type="entry name" value="Vaccinia Virus protein VP39"/>
    <property type="match status" value="1"/>
</dbReference>
<keyword evidence="4" id="KW-1185">Reference proteome</keyword>
<name>A0ABV2PCA6_9MICC</name>
<feature type="domain" description="S-adenosylmethionine-dependent methyltransferase Rv2258c-like winged HTH" evidence="2">
    <location>
        <begin position="33"/>
        <end position="105"/>
    </location>
</feature>
<protein>
    <submittedName>
        <fullName evidence="3">2-polyprenyl-3-methyl-5-hydroxy-6-metoxy-1, 4-benzoquinol methylase</fullName>
    </submittedName>
</protein>
<dbReference type="InterPro" id="IPR029063">
    <property type="entry name" value="SAM-dependent_MTases_sf"/>
</dbReference>
<dbReference type="Proteomes" id="UP001549307">
    <property type="component" value="Unassembled WGS sequence"/>
</dbReference>
<reference evidence="3 4" key="1">
    <citation type="submission" date="2024-06" db="EMBL/GenBank/DDBJ databases">
        <title>Sorghum-associated microbial communities from plants grown in Nebraska, USA.</title>
        <authorList>
            <person name="Schachtman D."/>
        </authorList>
    </citation>
    <scope>NUCLEOTIDE SEQUENCE [LARGE SCALE GENOMIC DNA]</scope>
    <source>
        <strain evidence="3 4">3552</strain>
    </source>
</reference>
<organism evidence="3 4">
    <name type="scientific">Arthrobacter bambusae</name>
    <dbReference type="NCBI Taxonomy" id="1338426"/>
    <lineage>
        <taxon>Bacteria</taxon>
        <taxon>Bacillati</taxon>
        <taxon>Actinomycetota</taxon>
        <taxon>Actinomycetes</taxon>
        <taxon>Micrococcales</taxon>
        <taxon>Micrococcaceae</taxon>
        <taxon>Arthrobacter</taxon>
    </lineage>
</organism>
<dbReference type="EMBL" id="JBEPSN010000014">
    <property type="protein sequence ID" value="MET4542419.1"/>
    <property type="molecule type" value="Genomic_DNA"/>
</dbReference>
<dbReference type="SUPFAM" id="SSF53335">
    <property type="entry name" value="S-adenosyl-L-methionine-dependent methyltransferases"/>
    <property type="match status" value="1"/>
</dbReference>
<dbReference type="GeneID" id="92755156"/>
<dbReference type="PANTHER" id="PTHR45128">
    <property type="entry name" value="METHYLTRANSFERASE TYPE 11"/>
    <property type="match status" value="1"/>
</dbReference>
<dbReference type="InterPro" id="IPR025714">
    <property type="entry name" value="Methyltranfer_dom"/>
</dbReference>
<accession>A0ABV2PCA6</accession>
<dbReference type="InterPro" id="IPR048711">
    <property type="entry name" value="WHD_Rv2258c"/>
</dbReference>
<evidence type="ECO:0000259" key="2">
    <source>
        <dbReference type="Pfam" id="PF21320"/>
    </source>
</evidence>
<evidence type="ECO:0000313" key="3">
    <source>
        <dbReference type="EMBL" id="MET4542419.1"/>
    </source>
</evidence>
<evidence type="ECO:0000259" key="1">
    <source>
        <dbReference type="Pfam" id="PF13847"/>
    </source>
</evidence>
<dbReference type="Pfam" id="PF21320">
    <property type="entry name" value="WHD_Rv2258c"/>
    <property type="match status" value="1"/>
</dbReference>
<dbReference type="PANTHER" id="PTHR45128:SF1">
    <property type="entry name" value="S-ADENOSYLMETHIONINE-DEPENDENT METHYLTRANSFERASE RV2258C"/>
    <property type="match status" value="1"/>
</dbReference>
<dbReference type="InterPro" id="IPR053173">
    <property type="entry name" value="SAM-binding_MTase"/>
</dbReference>
<keyword evidence="3" id="KW-0808">Transferase</keyword>
<dbReference type="GO" id="GO:0032259">
    <property type="term" value="P:methylation"/>
    <property type="evidence" value="ECO:0007669"/>
    <property type="project" value="UniProtKB-KW"/>
</dbReference>
<keyword evidence="3" id="KW-0489">Methyltransferase</keyword>
<feature type="domain" description="Methyltransferase" evidence="1">
    <location>
        <begin position="178"/>
        <end position="294"/>
    </location>
</feature>
<comment type="caution">
    <text evidence="3">The sequence shown here is derived from an EMBL/GenBank/DDBJ whole genome shotgun (WGS) entry which is preliminary data.</text>
</comment>
<dbReference type="Pfam" id="PF13847">
    <property type="entry name" value="Methyltransf_31"/>
    <property type="match status" value="1"/>
</dbReference>
<dbReference type="CDD" id="cd02440">
    <property type="entry name" value="AdoMet_MTases"/>
    <property type="match status" value="1"/>
</dbReference>
<sequence>MNSTQAGQQEASTAAEAVQQATGRLIGILNDSSIALLVALGHQTGLFETLSALPAAPSGLIADAAGLNERYVREWLGGMTSAGFVDYQPVDGTYFLRPEFVPVLTGAGTENLARTLQYVPLMGEVAPKIFHAFRAGGGTRYEDYPRFHHIMASESAAVNDASLVEAIIPLTGFLGSLRSGISVADIGCGEGHALNLLGATFPDSTFTGYDFSAEALATATAEASSLGLSNVRFELQDVGRLEVREAFHLVTAFDAIHDQAHPAEVLKNICAALKPGGTFLMVDINASSRLEENVHLPWAAFLYTISTFHCMAVSLGQGGEGLGTVWGRERAADMLRDAGFRSVEVKELEEDPFNAYFIALA</sequence>